<dbReference type="NCBIfam" id="TIGR00093">
    <property type="entry name" value="pseudouridine synthase"/>
    <property type="match status" value="1"/>
</dbReference>
<dbReference type="InterPro" id="IPR002942">
    <property type="entry name" value="S4_RNA-bd"/>
</dbReference>
<reference evidence="9 10" key="1">
    <citation type="submission" date="2018-10" db="EMBL/GenBank/DDBJ databases">
        <title>Genomic Encyclopedia of Type Strains, Phase IV (KMG-IV): sequencing the most valuable type-strain genomes for metagenomic binning, comparative biology and taxonomic classification.</title>
        <authorList>
            <person name="Goeker M."/>
        </authorList>
    </citation>
    <scope>NUCLEOTIDE SEQUENCE [LARGE SCALE GENOMIC DNA]</scope>
    <source>
        <strain evidence="9 10">DSM 19791</strain>
    </source>
</reference>
<evidence type="ECO:0000256" key="6">
    <source>
        <dbReference type="RuleBase" id="RU003887"/>
    </source>
</evidence>
<feature type="compositionally biased region" description="Low complexity" evidence="7">
    <location>
        <begin position="121"/>
        <end position="133"/>
    </location>
</feature>
<evidence type="ECO:0000256" key="4">
    <source>
        <dbReference type="ARBA" id="ARBA00023235"/>
    </source>
</evidence>
<proteinExistence type="inferred from homology"/>
<dbReference type="InterPro" id="IPR042092">
    <property type="entry name" value="PsdUridine_s_RsuA/RluB/E/F_cat"/>
</dbReference>
<dbReference type="Gene3D" id="3.30.70.580">
    <property type="entry name" value="Pseudouridine synthase I, catalytic domain, N-terminal subdomain"/>
    <property type="match status" value="1"/>
</dbReference>
<evidence type="ECO:0000256" key="7">
    <source>
        <dbReference type="SAM" id="MobiDB-lite"/>
    </source>
</evidence>
<dbReference type="InterPro" id="IPR020103">
    <property type="entry name" value="PsdUridine_synth_cat_dom_sf"/>
</dbReference>
<feature type="compositionally biased region" description="Basic residues" evidence="7">
    <location>
        <begin position="1"/>
        <end position="15"/>
    </location>
</feature>
<gene>
    <name evidence="9" type="ORF">DFR51_3299</name>
</gene>
<dbReference type="SUPFAM" id="SSF55120">
    <property type="entry name" value="Pseudouridine synthase"/>
    <property type="match status" value="1"/>
</dbReference>
<evidence type="ECO:0000313" key="9">
    <source>
        <dbReference type="EMBL" id="RKS86586.1"/>
    </source>
</evidence>
<dbReference type="Pfam" id="PF00849">
    <property type="entry name" value="PseudoU_synth_2"/>
    <property type="match status" value="1"/>
</dbReference>
<keyword evidence="4 6" id="KW-0413">Isomerase</keyword>
<evidence type="ECO:0000256" key="1">
    <source>
        <dbReference type="ARBA" id="ARBA00000073"/>
    </source>
</evidence>
<comment type="catalytic activity">
    <reaction evidence="1">
        <text>a uridine in RNA = a pseudouridine in RNA</text>
        <dbReference type="Rhea" id="RHEA:48348"/>
        <dbReference type="Rhea" id="RHEA-COMP:12068"/>
        <dbReference type="Rhea" id="RHEA-COMP:12069"/>
        <dbReference type="ChEBI" id="CHEBI:65314"/>
        <dbReference type="ChEBI" id="CHEBI:65315"/>
    </reaction>
</comment>
<name>A0ABX9SW61_SPHMI</name>
<comment type="caution">
    <text evidence="9">The sequence shown here is derived from an EMBL/GenBank/DDBJ whole genome shotgun (WGS) entry which is preliminary data.</text>
</comment>
<dbReference type="PROSITE" id="PS50889">
    <property type="entry name" value="S4"/>
    <property type="match status" value="1"/>
</dbReference>
<dbReference type="InterPro" id="IPR000748">
    <property type="entry name" value="PsdUridine_synth_RsuA/RluB/E/F"/>
</dbReference>
<dbReference type="EMBL" id="RBWX01000010">
    <property type="protein sequence ID" value="RKS86586.1"/>
    <property type="molecule type" value="Genomic_DNA"/>
</dbReference>
<feature type="domain" description="RNA-binding S4" evidence="8">
    <location>
        <begin position="134"/>
        <end position="193"/>
    </location>
</feature>
<keyword evidence="3 5" id="KW-0694">RNA-binding</keyword>
<dbReference type="CDD" id="cd00165">
    <property type="entry name" value="S4"/>
    <property type="match status" value="1"/>
</dbReference>
<organism evidence="9 10">
    <name type="scientific">Sphingosinicella microcystinivorans</name>
    <dbReference type="NCBI Taxonomy" id="335406"/>
    <lineage>
        <taxon>Bacteria</taxon>
        <taxon>Pseudomonadati</taxon>
        <taxon>Pseudomonadota</taxon>
        <taxon>Alphaproteobacteria</taxon>
        <taxon>Sphingomonadales</taxon>
        <taxon>Sphingosinicellaceae</taxon>
        <taxon>Sphingosinicella</taxon>
    </lineage>
</organism>
<feature type="compositionally biased region" description="Basic and acidic residues" evidence="7">
    <location>
        <begin position="34"/>
        <end position="120"/>
    </location>
</feature>
<dbReference type="PANTHER" id="PTHR47683:SF3">
    <property type="entry name" value="RIBOSOMAL LARGE SUBUNIT PSEUDOURIDINE SYNTHASE B"/>
    <property type="match status" value="1"/>
</dbReference>
<sequence>MSKPPRRSGPPRRPSKTGGPARPPFGGKPQRPRRATEQDHVPDGPRAAERAGERGTARPVRDRPVRERAPLERSFNERTGKPGERRPRPDNRSESDERPSRRTDRRPPRRTDERPTRRSEGAAAPAAHRPGAPQRIAKLLARAGVGSRRDIERMIAEGRVSVEGTALTSPALNLASLDGVTVDGNPVAAASATRLYRFHKPTGCLTTARDPKGRATIYDLLPKDLPRLVTIGRLDMNTEGLLLLTNDGELKRAMELPANALIRRYRVRVFGSVNARALEALAEGVTIEGVRYGSINADIEHKSGAYAWLVITITEGKNREVRKVLEHLGLKVARLIRVSYGPFELEDLPVRGVEQIPDDAVSRLRSRLPGK</sequence>
<dbReference type="Gene3D" id="3.30.70.1560">
    <property type="entry name" value="Alpha-L RNA-binding motif"/>
    <property type="match status" value="1"/>
</dbReference>
<protein>
    <recommendedName>
        <fullName evidence="6">Pseudouridine synthase</fullName>
        <ecNumber evidence="6">5.4.99.-</ecNumber>
    </recommendedName>
</protein>
<evidence type="ECO:0000313" key="10">
    <source>
        <dbReference type="Proteomes" id="UP000276029"/>
    </source>
</evidence>
<keyword evidence="10" id="KW-1185">Reference proteome</keyword>
<dbReference type="EC" id="5.4.99.-" evidence="6"/>
<evidence type="ECO:0000256" key="3">
    <source>
        <dbReference type="ARBA" id="ARBA00022884"/>
    </source>
</evidence>
<dbReference type="InterPro" id="IPR018496">
    <property type="entry name" value="PsdUridine_synth_RsuA/RluB_CS"/>
</dbReference>
<accession>A0ABX9SW61</accession>
<dbReference type="PANTHER" id="PTHR47683">
    <property type="entry name" value="PSEUDOURIDINE SYNTHASE FAMILY PROTEIN-RELATED"/>
    <property type="match status" value="1"/>
</dbReference>
<dbReference type="InterPro" id="IPR006145">
    <property type="entry name" value="PsdUridine_synth_RsuA/RluA"/>
</dbReference>
<evidence type="ECO:0000256" key="5">
    <source>
        <dbReference type="PROSITE-ProRule" id="PRU00182"/>
    </source>
</evidence>
<dbReference type="InterPro" id="IPR050343">
    <property type="entry name" value="RsuA_PseudoU_synthase"/>
</dbReference>
<dbReference type="SUPFAM" id="SSF55174">
    <property type="entry name" value="Alpha-L RNA-binding motif"/>
    <property type="match status" value="1"/>
</dbReference>
<feature type="region of interest" description="Disordered" evidence="7">
    <location>
        <begin position="1"/>
        <end position="134"/>
    </location>
</feature>
<dbReference type="InterPro" id="IPR020094">
    <property type="entry name" value="TruA/RsuA/RluB/E/F_N"/>
</dbReference>
<dbReference type="InterPro" id="IPR036986">
    <property type="entry name" value="S4_RNA-bd_sf"/>
</dbReference>
<evidence type="ECO:0000259" key="8">
    <source>
        <dbReference type="SMART" id="SM00363"/>
    </source>
</evidence>
<dbReference type="Pfam" id="PF01479">
    <property type="entry name" value="S4"/>
    <property type="match status" value="1"/>
</dbReference>
<comment type="similarity">
    <text evidence="2 6">Belongs to the pseudouridine synthase RsuA family.</text>
</comment>
<evidence type="ECO:0000256" key="2">
    <source>
        <dbReference type="ARBA" id="ARBA00008348"/>
    </source>
</evidence>
<dbReference type="PROSITE" id="PS01149">
    <property type="entry name" value="PSI_RSU"/>
    <property type="match status" value="1"/>
</dbReference>
<dbReference type="SMART" id="SM00363">
    <property type="entry name" value="S4"/>
    <property type="match status" value="1"/>
</dbReference>
<dbReference type="Proteomes" id="UP000276029">
    <property type="component" value="Unassembled WGS sequence"/>
</dbReference>
<dbReference type="Gene3D" id="3.10.290.10">
    <property type="entry name" value="RNA-binding S4 domain"/>
    <property type="match status" value="1"/>
</dbReference>